<protein>
    <recommendedName>
        <fullName evidence="1">Reverse transcriptase domain-containing protein</fullName>
    </recommendedName>
</protein>
<evidence type="ECO:0000259" key="1">
    <source>
        <dbReference type="PROSITE" id="PS50878"/>
    </source>
</evidence>
<reference evidence="2 3" key="1">
    <citation type="submission" date="2015-05" db="EMBL/GenBank/DDBJ databases">
        <title>Whole genome sequence and identification of bacterial endophytes from Costus igneus.</title>
        <authorList>
            <person name="Lee Y.P."/>
            <person name="Gan H.M."/>
            <person name="Eng W."/>
            <person name="Wheatley M.S."/>
            <person name="Caraballo A."/>
            <person name="Polter S."/>
            <person name="Savka M.A."/>
            <person name="Hudson A.O."/>
        </authorList>
    </citation>
    <scope>NUCLEOTIDE SEQUENCE [LARGE SCALE GENOMIC DNA]</scope>
    <source>
        <strain evidence="2 3">RIT379</strain>
    </source>
</reference>
<dbReference type="OrthoDB" id="9793236at2"/>
<evidence type="ECO:0000313" key="2">
    <source>
        <dbReference type="EMBL" id="KLV22904.1"/>
    </source>
</evidence>
<keyword evidence="3" id="KW-1185">Reference proteome</keyword>
<dbReference type="CDD" id="cd01651">
    <property type="entry name" value="RT_G2_intron"/>
    <property type="match status" value="1"/>
</dbReference>
<gene>
    <name evidence="2" type="ORF">ABW02_20540</name>
</gene>
<evidence type="ECO:0000313" key="3">
    <source>
        <dbReference type="Proteomes" id="UP000036045"/>
    </source>
</evidence>
<dbReference type="InterPro" id="IPR051083">
    <property type="entry name" value="GrpII_Intron_Splice-Mob/Def"/>
</dbReference>
<proteinExistence type="predicted"/>
<comment type="caution">
    <text evidence="2">The sequence shown here is derived from an EMBL/GenBank/DDBJ whole genome shotgun (WGS) entry which is preliminary data.</text>
</comment>
<name>A0A0J1IAB9_NIACI</name>
<dbReference type="AlphaFoldDB" id="A0A0J1IAB9"/>
<dbReference type="EMBL" id="LDPH01000028">
    <property type="protein sequence ID" value="KLV22904.1"/>
    <property type="molecule type" value="Genomic_DNA"/>
</dbReference>
<accession>A0A0J1IAB9</accession>
<dbReference type="NCBIfam" id="TIGR04416">
    <property type="entry name" value="group_II_RT_mat"/>
    <property type="match status" value="1"/>
</dbReference>
<sequence>MYKSAKETNKPFFNLTDLMMETETIMTAIHNIKSNKGSFTAGIDRKEINYYLQMEPDTLIRLIRKTIHSYNPKPVRRVYIPKKNSEKKRPLGIPTMLDRIIQEIARMVIEPIVEARFFKHSYGFRPYRSTKHAVARIVDLINRGGYKFALEGDIEGFFDNINHNKLISLMWEMGIRDKRYLMIIKKMLRAGVMENGKVSISEKGSPQGGIISPVLANIYLNNFDWMIASEFEEHPARYKVDNPRKNGTARVKRRHSACYLIRYADDWIVLCETRKKAEQVYGIVDKYLKHVLKLNLSKEKTLITDLSQEPAKFLGFNIKAEKARGKDKIVGKPFINMKSLREKHRAILDDIKTVEHDFVDDAYLAYQIERINAKIIGIANYYNVGICNDTYNKLSWNLVNRMFKVFKRLKGEKWRDFYRPIYESNNRIERHKNSKRKTFMIKVDNVNIGLTQYILTKSERAMNFNQEMTPFTPFGRELRKKQTDKKPLLVRHSLYNENDLRFIAYKPKRGNILFYNFEYILNREYAFNRDKGKCKCCGKNLNSNTLRCHHKDPSLPMEKVNKVTNLISLCVECHNAVHGSELPNDDKVAKKIDKLKGYLKKQILVS</sequence>
<dbReference type="InterPro" id="IPR043502">
    <property type="entry name" value="DNA/RNA_pol_sf"/>
</dbReference>
<organism evidence="2 3">
    <name type="scientific">Niallia circulans</name>
    <name type="common">Bacillus circulans</name>
    <dbReference type="NCBI Taxonomy" id="1397"/>
    <lineage>
        <taxon>Bacteria</taxon>
        <taxon>Bacillati</taxon>
        <taxon>Bacillota</taxon>
        <taxon>Bacilli</taxon>
        <taxon>Bacillales</taxon>
        <taxon>Bacillaceae</taxon>
        <taxon>Niallia</taxon>
    </lineage>
</organism>
<dbReference type="Gene3D" id="1.10.30.50">
    <property type="match status" value="1"/>
</dbReference>
<dbReference type="Pfam" id="PF00078">
    <property type="entry name" value="RVT_1"/>
    <property type="match status" value="1"/>
</dbReference>
<dbReference type="PATRIC" id="fig|1397.4.peg.2868"/>
<dbReference type="Proteomes" id="UP000036045">
    <property type="component" value="Unassembled WGS sequence"/>
</dbReference>
<dbReference type="InterPro" id="IPR003615">
    <property type="entry name" value="HNH_nuc"/>
</dbReference>
<dbReference type="InterPro" id="IPR030931">
    <property type="entry name" value="Group_II_RT_mat"/>
</dbReference>
<feature type="domain" description="Reverse transcriptase" evidence="1">
    <location>
        <begin position="61"/>
        <end position="318"/>
    </location>
</feature>
<dbReference type="InterPro" id="IPR000477">
    <property type="entry name" value="RT_dom"/>
</dbReference>
<dbReference type="PANTHER" id="PTHR34047:SF8">
    <property type="entry name" value="PROTEIN YKFC"/>
    <property type="match status" value="1"/>
</dbReference>
<dbReference type="CDD" id="cd00085">
    <property type="entry name" value="HNHc"/>
    <property type="match status" value="1"/>
</dbReference>
<dbReference type="SUPFAM" id="SSF56672">
    <property type="entry name" value="DNA/RNA polymerases"/>
    <property type="match status" value="1"/>
</dbReference>
<dbReference type="PROSITE" id="PS50878">
    <property type="entry name" value="RT_POL"/>
    <property type="match status" value="1"/>
</dbReference>
<dbReference type="PANTHER" id="PTHR34047">
    <property type="entry name" value="NUCLEAR INTRON MATURASE 1, MITOCHONDRIAL-RELATED"/>
    <property type="match status" value="1"/>
</dbReference>